<sequence>MKVGENRAIIAAVVIGILIFAGLPVAMAQEIIHTRIGHAGSALLHFIIAQITIAIMYITYKSMKATGQIQTFIFFVVGMGLLAILSLLKLFAHIIGFVYRNIGPNLHDIDLVVTLIAYFLMLITFYKWSKLLK</sequence>
<dbReference type="STRING" id="1838285.SCAL_000149"/>
<accession>A0A1F2PB40</accession>
<evidence type="ECO:0000256" key="1">
    <source>
        <dbReference type="SAM" id="Phobius"/>
    </source>
</evidence>
<feature type="transmembrane region" description="Helical" evidence="1">
    <location>
        <begin position="38"/>
        <end position="60"/>
    </location>
</feature>
<name>A0A1F2PB40_9EURY</name>
<reference evidence="2" key="1">
    <citation type="submission" date="2016-05" db="EMBL/GenBank/DDBJ databases">
        <title>Microbial consortia oxidize butane by reversing methanogenesis.</title>
        <authorList>
            <person name="Laso-Perez R."/>
            <person name="Richter M."/>
            <person name="Wegener G."/>
            <person name="Musat F."/>
        </authorList>
    </citation>
    <scope>NUCLEOTIDE SEQUENCE [LARGE SCALE GENOMIC DNA]</scope>
    <source>
        <strain evidence="2">BOX2</strain>
    </source>
</reference>
<comment type="caution">
    <text evidence="2">The sequence shown here is derived from an EMBL/GenBank/DDBJ whole genome shotgun (WGS) entry which is preliminary data.</text>
</comment>
<keyword evidence="1" id="KW-0812">Transmembrane</keyword>
<organism evidence="2 3">
    <name type="scientific">Candidatus Syntropharchaeum caldarium</name>
    <dbReference type="NCBI Taxonomy" id="1838285"/>
    <lineage>
        <taxon>Archaea</taxon>
        <taxon>Methanobacteriati</taxon>
        <taxon>Methanobacteriota</taxon>
        <taxon>Stenosarchaea group</taxon>
        <taxon>Methanomicrobia</taxon>
        <taxon>Methanosarcinales</taxon>
        <taxon>ANME-2 cluster</taxon>
        <taxon>Candidatus Syntropharchaeum</taxon>
    </lineage>
</organism>
<feature type="transmembrane region" description="Helical" evidence="1">
    <location>
        <begin position="72"/>
        <end position="99"/>
    </location>
</feature>
<keyword evidence="3" id="KW-1185">Reference proteome</keyword>
<proteinExistence type="predicted"/>
<keyword evidence="1" id="KW-1133">Transmembrane helix</keyword>
<gene>
    <name evidence="2" type="ORF">SCAL_000149</name>
</gene>
<dbReference type="Proteomes" id="UP000186940">
    <property type="component" value="Unassembled WGS sequence"/>
</dbReference>
<dbReference type="EMBL" id="LYOS01000001">
    <property type="protein sequence ID" value="OFV68473.1"/>
    <property type="molecule type" value="Genomic_DNA"/>
</dbReference>
<protein>
    <submittedName>
        <fullName evidence="2">Membrane protein</fullName>
    </submittedName>
</protein>
<keyword evidence="1" id="KW-0472">Membrane</keyword>
<evidence type="ECO:0000313" key="3">
    <source>
        <dbReference type="Proteomes" id="UP000186940"/>
    </source>
</evidence>
<feature type="transmembrane region" description="Helical" evidence="1">
    <location>
        <begin position="111"/>
        <end position="128"/>
    </location>
</feature>
<dbReference type="AlphaFoldDB" id="A0A1F2PB40"/>
<evidence type="ECO:0000313" key="2">
    <source>
        <dbReference type="EMBL" id="OFV68473.1"/>
    </source>
</evidence>